<evidence type="ECO:0000256" key="5">
    <source>
        <dbReference type="ARBA" id="ARBA00022982"/>
    </source>
</evidence>
<feature type="transmembrane region" description="Helical" evidence="12">
    <location>
        <begin position="210"/>
        <end position="229"/>
    </location>
</feature>
<keyword evidence="15" id="KW-1185">Reference proteome</keyword>
<dbReference type="CDD" id="cd06186">
    <property type="entry name" value="NOX_Duox_like_FAD_NADP"/>
    <property type="match status" value="1"/>
</dbReference>
<feature type="compositionally biased region" description="Basic and acidic residues" evidence="11">
    <location>
        <begin position="546"/>
        <end position="555"/>
    </location>
</feature>
<evidence type="ECO:0000256" key="4">
    <source>
        <dbReference type="ARBA" id="ARBA00022692"/>
    </source>
</evidence>
<dbReference type="InterPro" id="IPR013112">
    <property type="entry name" value="FAD-bd_8"/>
</dbReference>
<dbReference type="AlphaFoldDB" id="A0A5C2SVP6"/>
<reference evidence="14" key="1">
    <citation type="journal article" date="2018" name="Genome Biol. Evol.">
        <title>Genomics and development of Lentinus tigrinus, a white-rot wood-decaying mushroom with dimorphic fruiting bodies.</title>
        <authorList>
            <person name="Wu B."/>
            <person name="Xu Z."/>
            <person name="Knudson A."/>
            <person name="Carlson A."/>
            <person name="Chen N."/>
            <person name="Kovaka S."/>
            <person name="LaButti K."/>
            <person name="Lipzen A."/>
            <person name="Pennachio C."/>
            <person name="Riley R."/>
            <person name="Schakwitz W."/>
            <person name="Umezawa K."/>
            <person name="Ohm R.A."/>
            <person name="Grigoriev I.V."/>
            <person name="Nagy L.G."/>
            <person name="Gibbons J."/>
            <person name="Hibbett D."/>
        </authorList>
    </citation>
    <scope>NUCLEOTIDE SEQUENCE [LARGE SCALE GENOMIC DNA]</scope>
    <source>
        <strain evidence="14">ALCF2SS1-6</strain>
    </source>
</reference>
<feature type="transmembrane region" description="Helical" evidence="12">
    <location>
        <begin position="241"/>
        <end position="261"/>
    </location>
</feature>
<keyword evidence="5" id="KW-0249">Electron transport</keyword>
<dbReference type="PROSITE" id="PS51384">
    <property type="entry name" value="FAD_FR"/>
    <property type="match status" value="1"/>
</dbReference>
<dbReference type="PANTHER" id="PTHR32361:SF9">
    <property type="entry name" value="FERRIC REDUCTASE TRANSMEMBRANE COMPONENT 3-RELATED"/>
    <property type="match status" value="1"/>
</dbReference>
<dbReference type="InterPro" id="IPR039261">
    <property type="entry name" value="FNR_nucleotide-bd"/>
</dbReference>
<dbReference type="Proteomes" id="UP000313359">
    <property type="component" value="Unassembled WGS sequence"/>
</dbReference>
<dbReference type="EMBL" id="ML122250">
    <property type="protein sequence ID" value="RPD67321.1"/>
    <property type="molecule type" value="Genomic_DNA"/>
</dbReference>
<feature type="transmembrane region" description="Helical" evidence="12">
    <location>
        <begin position="131"/>
        <end position="154"/>
    </location>
</feature>
<keyword evidence="8" id="KW-0406">Ion transport</keyword>
<feature type="transmembrane region" description="Helical" evidence="12">
    <location>
        <begin position="178"/>
        <end position="198"/>
    </location>
</feature>
<evidence type="ECO:0000256" key="2">
    <source>
        <dbReference type="ARBA" id="ARBA00006278"/>
    </source>
</evidence>
<evidence type="ECO:0000256" key="10">
    <source>
        <dbReference type="ARBA" id="ARBA00023180"/>
    </source>
</evidence>
<comment type="similarity">
    <text evidence="2">Belongs to the ferric reductase (FRE) family.</text>
</comment>
<keyword evidence="4 12" id="KW-0812">Transmembrane</keyword>
<dbReference type="GO" id="GO:0006826">
    <property type="term" value="P:iron ion transport"/>
    <property type="evidence" value="ECO:0007669"/>
    <property type="project" value="TreeGrafter"/>
</dbReference>
<dbReference type="Gene3D" id="3.40.50.80">
    <property type="entry name" value="Nucleotide-binding domain of ferredoxin-NADP reductase (FNR) module"/>
    <property type="match status" value="1"/>
</dbReference>
<accession>A0A5C2SVP6</accession>
<dbReference type="GO" id="GO:0015677">
    <property type="term" value="P:copper ion import"/>
    <property type="evidence" value="ECO:0007669"/>
    <property type="project" value="TreeGrafter"/>
</dbReference>
<comment type="subcellular location">
    <subcellularLocation>
        <location evidence="1">Membrane</location>
        <topology evidence="1">Multi-pass membrane protein</topology>
    </subcellularLocation>
</comment>
<dbReference type="STRING" id="1328759.A0A5C2SVP6"/>
<evidence type="ECO:0000313" key="14">
    <source>
        <dbReference type="EMBL" id="RPD67321.1"/>
    </source>
</evidence>
<evidence type="ECO:0000256" key="12">
    <source>
        <dbReference type="SAM" id="Phobius"/>
    </source>
</evidence>
<dbReference type="GO" id="GO:0006879">
    <property type="term" value="P:intracellular iron ion homeostasis"/>
    <property type="evidence" value="ECO:0007669"/>
    <property type="project" value="TreeGrafter"/>
</dbReference>
<feature type="region of interest" description="Disordered" evidence="11">
    <location>
        <begin position="546"/>
        <end position="603"/>
    </location>
</feature>
<dbReference type="InterPro" id="IPR017927">
    <property type="entry name" value="FAD-bd_FR_type"/>
</dbReference>
<name>A0A5C2SVP6_9APHY</name>
<evidence type="ECO:0000256" key="9">
    <source>
        <dbReference type="ARBA" id="ARBA00023136"/>
    </source>
</evidence>
<dbReference type="GO" id="GO:0005886">
    <property type="term" value="C:plasma membrane"/>
    <property type="evidence" value="ECO:0007669"/>
    <property type="project" value="TreeGrafter"/>
</dbReference>
<dbReference type="SUPFAM" id="SSF52343">
    <property type="entry name" value="Ferredoxin reductase-like, C-terminal NADP-linked domain"/>
    <property type="match status" value="1"/>
</dbReference>
<feature type="compositionally biased region" description="Basic and acidic residues" evidence="11">
    <location>
        <begin position="562"/>
        <end position="571"/>
    </location>
</feature>
<dbReference type="GO" id="GO:0000293">
    <property type="term" value="F:ferric-chelate reductase activity"/>
    <property type="evidence" value="ECO:0007669"/>
    <property type="project" value="UniProtKB-ARBA"/>
</dbReference>
<keyword evidence="9 12" id="KW-0472">Membrane</keyword>
<dbReference type="Pfam" id="PF01794">
    <property type="entry name" value="Ferric_reduct"/>
    <property type="match status" value="1"/>
</dbReference>
<evidence type="ECO:0000259" key="13">
    <source>
        <dbReference type="PROSITE" id="PS51384"/>
    </source>
</evidence>
<dbReference type="SFLD" id="SFLDS00052">
    <property type="entry name" value="Ferric_Reductase_Domain"/>
    <property type="match status" value="1"/>
</dbReference>
<evidence type="ECO:0000313" key="15">
    <source>
        <dbReference type="Proteomes" id="UP000313359"/>
    </source>
</evidence>
<dbReference type="InterPro" id="IPR051410">
    <property type="entry name" value="Ferric/Cupric_Reductase"/>
</dbReference>
<keyword evidence="3" id="KW-0813">Transport</keyword>
<dbReference type="Pfam" id="PF08030">
    <property type="entry name" value="NAD_binding_6"/>
    <property type="match status" value="1"/>
</dbReference>
<keyword evidence="10" id="KW-0325">Glycoprotein</keyword>
<sequence length="719" mass="77663">MSSHRGYSSDSSSASASSTSIIAAAASSTTTKTAGHSGGGSGKRTTDHPEYVWYGLLALLGLATFVNACYLSWVTYRRYRARRRASEGSSTSRTVAPPGETGRLSLRRIPQAVLSASRIFGFRWRIPGLDLMVVEVFFTVAYMLACLVWCFAPVDGLTYPTNIAGRSWGSRTGKLATVQLPFIVLLSMKNNAVTWLTGIGHEKLNLMHRVVSRCVLLLTWLHFGGMYIRSPAKLLDEGWKVAGMVGAVAQTITTIISVKWFRRRFYETFYVSHVILILIFLVTVHVHVVPVRCAKYIWGVWAIWLFDRLLRGGRYILLNLVLRPSNAKARIEAIGADGLRITLRRRIAGGWRAGQHVFLAFPTLGLQSHPFTIGNVYDPLPRADNKSKGEDKEEAEMVFLVRAMKGQTRTLLERAAPTGSCELPAMVDGPYGHPEDIRPFSTCVFIAGGTGVTYTLARMHQLFRDVNASDACAQRVVFVWTIRTQTEYEWMAADLENVLAEAPPAVSLAVDIYLTGGSATGDPNSDSDADADPRLESLPTLARDFHADAGMDIEKGTGTGTDEGHDSDAKNRPASSASASSSSDSGCSTPATPSTPSTPGTLVSCGDVKKPDAAYFAPCAGRAIQTPTPTECCRAFPLAVAVADAITARVVRRRCGRADVYGILEEEVGAARGAVAVDVSGPDALVDGVRRALCAPFAGPVAALRGTPTVMLSVEQFRM</sequence>
<dbReference type="InterPro" id="IPR013121">
    <property type="entry name" value="Fe_red_NAD-bd_6"/>
</dbReference>
<evidence type="ECO:0000256" key="7">
    <source>
        <dbReference type="ARBA" id="ARBA00023002"/>
    </source>
</evidence>
<evidence type="ECO:0000256" key="1">
    <source>
        <dbReference type="ARBA" id="ARBA00004141"/>
    </source>
</evidence>
<dbReference type="SFLD" id="SFLDG01168">
    <property type="entry name" value="Ferric_reductase_subgroup_(FRE"/>
    <property type="match status" value="1"/>
</dbReference>
<dbReference type="OrthoDB" id="4494341at2759"/>
<evidence type="ECO:0000256" key="3">
    <source>
        <dbReference type="ARBA" id="ARBA00022448"/>
    </source>
</evidence>
<dbReference type="InterPro" id="IPR013130">
    <property type="entry name" value="Fe3_Rdtase_TM_dom"/>
</dbReference>
<keyword evidence="6 12" id="KW-1133">Transmembrane helix</keyword>
<feature type="domain" description="FAD-binding FR-type" evidence="13">
    <location>
        <begin position="320"/>
        <end position="437"/>
    </location>
</feature>
<feature type="compositionally biased region" description="Low complexity" evidence="11">
    <location>
        <begin position="574"/>
        <end position="601"/>
    </location>
</feature>
<proteinExistence type="inferred from homology"/>
<organism evidence="14 15">
    <name type="scientific">Lentinus tigrinus ALCF2SS1-6</name>
    <dbReference type="NCBI Taxonomy" id="1328759"/>
    <lineage>
        <taxon>Eukaryota</taxon>
        <taxon>Fungi</taxon>
        <taxon>Dikarya</taxon>
        <taxon>Basidiomycota</taxon>
        <taxon>Agaricomycotina</taxon>
        <taxon>Agaricomycetes</taxon>
        <taxon>Polyporales</taxon>
        <taxon>Polyporaceae</taxon>
        <taxon>Lentinus</taxon>
    </lineage>
</organism>
<dbReference type="PANTHER" id="PTHR32361">
    <property type="entry name" value="FERRIC/CUPRIC REDUCTASE TRANSMEMBRANE COMPONENT"/>
    <property type="match status" value="1"/>
</dbReference>
<dbReference type="Pfam" id="PF08022">
    <property type="entry name" value="FAD_binding_8"/>
    <property type="match status" value="1"/>
</dbReference>
<feature type="transmembrane region" description="Helical" evidence="12">
    <location>
        <begin position="51"/>
        <end position="74"/>
    </location>
</feature>
<evidence type="ECO:0000256" key="11">
    <source>
        <dbReference type="SAM" id="MobiDB-lite"/>
    </source>
</evidence>
<protein>
    <recommendedName>
        <fullName evidence="13">FAD-binding FR-type domain-containing protein</fullName>
    </recommendedName>
</protein>
<evidence type="ECO:0000256" key="6">
    <source>
        <dbReference type="ARBA" id="ARBA00022989"/>
    </source>
</evidence>
<gene>
    <name evidence="14" type="ORF">L227DRAFT_538390</name>
</gene>
<feature type="transmembrane region" description="Helical" evidence="12">
    <location>
        <begin position="268"/>
        <end position="288"/>
    </location>
</feature>
<evidence type="ECO:0000256" key="8">
    <source>
        <dbReference type="ARBA" id="ARBA00023065"/>
    </source>
</evidence>
<keyword evidence="7" id="KW-0560">Oxidoreductase</keyword>